<comment type="subcellular location">
    <subcellularLocation>
        <location evidence="2">Cytoplasm</location>
    </subcellularLocation>
    <subcellularLocation>
        <location evidence="1">Mitochondrion matrix</location>
    </subcellularLocation>
</comment>
<evidence type="ECO:0000256" key="1">
    <source>
        <dbReference type="ARBA" id="ARBA00004305"/>
    </source>
</evidence>
<dbReference type="PANTHER" id="PTHR10695:SF46">
    <property type="entry name" value="BIFUNCTIONAL COENZYME A SYNTHASE-RELATED"/>
    <property type="match status" value="1"/>
</dbReference>
<evidence type="ECO:0000313" key="23">
    <source>
        <dbReference type="EMBL" id="POI32833.1"/>
    </source>
</evidence>
<keyword evidence="8" id="KW-0548">Nucleotidyltransferase</keyword>
<keyword evidence="6" id="KW-0597">Phosphoprotein</keyword>
<evidence type="ECO:0000256" key="13">
    <source>
        <dbReference type="ARBA" id="ARBA00023128"/>
    </source>
</evidence>
<comment type="pathway">
    <text evidence="18">Cofactor biosynthesis; coenzyme A biosynthesis; CoA from (R)-pantothenate: step 4/5.</text>
</comment>
<keyword evidence="5" id="KW-0963">Cytoplasm</keyword>
<dbReference type="PROSITE" id="PS51219">
    <property type="entry name" value="DPCK"/>
    <property type="match status" value="1"/>
</dbReference>
<evidence type="ECO:0000256" key="17">
    <source>
        <dbReference type="ARBA" id="ARBA00059677"/>
    </source>
</evidence>
<dbReference type="HAMAP" id="MF_00376">
    <property type="entry name" value="Dephospho_CoA_kinase"/>
    <property type="match status" value="1"/>
</dbReference>
<evidence type="ECO:0000256" key="15">
    <source>
        <dbReference type="ARBA" id="ARBA00051310"/>
    </source>
</evidence>
<evidence type="ECO:0000256" key="5">
    <source>
        <dbReference type="ARBA" id="ARBA00022490"/>
    </source>
</evidence>
<evidence type="ECO:0000256" key="22">
    <source>
        <dbReference type="ARBA" id="ARBA00067394"/>
    </source>
</evidence>
<dbReference type="InterPro" id="IPR027417">
    <property type="entry name" value="P-loop_NTPase"/>
</dbReference>
<keyword evidence="11" id="KW-0067">ATP-binding</keyword>
<dbReference type="CDD" id="cd02022">
    <property type="entry name" value="DPCK"/>
    <property type="match status" value="1"/>
</dbReference>
<evidence type="ECO:0000256" key="18">
    <source>
        <dbReference type="ARBA" id="ARBA00060565"/>
    </source>
</evidence>
<evidence type="ECO:0000256" key="3">
    <source>
        <dbReference type="ARBA" id="ARBA00011245"/>
    </source>
</evidence>
<evidence type="ECO:0000256" key="2">
    <source>
        <dbReference type="ARBA" id="ARBA00004496"/>
    </source>
</evidence>
<comment type="pathway">
    <text evidence="19">Cofactor biosynthesis; coenzyme A biosynthesis; CoA from (R)-pantothenate: step 5/5.</text>
</comment>
<organism evidence="23 24">
    <name type="scientific">Bambusicola thoracicus</name>
    <name type="common">Chinese bamboo-partridge</name>
    <name type="synonym">Perdix thoracica</name>
    <dbReference type="NCBI Taxonomy" id="9083"/>
    <lineage>
        <taxon>Eukaryota</taxon>
        <taxon>Metazoa</taxon>
        <taxon>Chordata</taxon>
        <taxon>Craniata</taxon>
        <taxon>Vertebrata</taxon>
        <taxon>Euteleostomi</taxon>
        <taxon>Archelosauria</taxon>
        <taxon>Archosauria</taxon>
        <taxon>Dinosauria</taxon>
        <taxon>Saurischia</taxon>
        <taxon>Theropoda</taxon>
        <taxon>Coelurosauria</taxon>
        <taxon>Aves</taxon>
        <taxon>Neognathae</taxon>
        <taxon>Galloanserae</taxon>
        <taxon>Galliformes</taxon>
        <taxon>Phasianidae</taxon>
        <taxon>Perdicinae</taxon>
        <taxon>Bambusicola</taxon>
    </lineage>
</organism>
<dbReference type="AlphaFoldDB" id="A0A2P4T901"/>
<comment type="catalytic activity">
    <reaction evidence="16">
        <text>3'-dephospho-CoA + ATP = ADP + CoA + H(+)</text>
        <dbReference type="Rhea" id="RHEA:18245"/>
        <dbReference type="ChEBI" id="CHEBI:15378"/>
        <dbReference type="ChEBI" id="CHEBI:30616"/>
        <dbReference type="ChEBI" id="CHEBI:57287"/>
        <dbReference type="ChEBI" id="CHEBI:57328"/>
        <dbReference type="ChEBI" id="CHEBI:456216"/>
        <dbReference type="EC" id="2.7.1.24"/>
    </reaction>
    <physiologicalReaction direction="left-to-right" evidence="16">
        <dbReference type="Rhea" id="RHEA:18246"/>
    </physiologicalReaction>
</comment>
<dbReference type="Gene3D" id="3.40.50.620">
    <property type="entry name" value="HUPs"/>
    <property type="match status" value="1"/>
</dbReference>
<keyword evidence="10" id="KW-0418">Kinase</keyword>
<evidence type="ECO:0000256" key="9">
    <source>
        <dbReference type="ARBA" id="ARBA00022741"/>
    </source>
</evidence>
<evidence type="ECO:0000256" key="6">
    <source>
        <dbReference type="ARBA" id="ARBA00022553"/>
    </source>
</evidence>
<evidence type="ECO:0000256" key="20">
    <source>
        <dbReference type="ARBA" id="ARBA00061673"/>
    </source>
</evidence>
<dbReference type="EC" id="2.7.7.3" evidence="4"/>
<proteinExistence type="inferred from homology"/>
<dbReference type="GO" id="GO:0005524">
    <property type="term" value="F:ATP binding"/>
    <property type="evidence" value="ECO:0007669"/>
    <property type="project" value="UniProtKB-KW"/>
</dbReference>
<dbReference type="GO" id="GO:0005759">
    <property type="term" value="C:mitochondrial matrix"/>
    <property type="evidence" value="ECO:0007669"/>
    <property type="project" value="UniProtKB-SubCell"/>
</dbReference>
<comment type="function">
    <text evidence="17">Bifunctional enzyme that catalyzes the fourth and fifth sequential steps of CoA biosynthetic pathway. The fourth reaction is catalyzed by the phosphopantetheine adenylyltransferase, coded by the coaD domain; the fifth reaction is catalyzed by the dephospho-CoA kinase, coded by the coaE domain. May act as a point of CoA biosynthesis regulation.</text>
</comment>
<comment type="similarity">
    <text evidence="20">In the central section; belongs to the eukaryotic CoaD family.</text>
</comment>
<comment type="catalytic activity">
    <reaction evidence="15">
        <text>(R)-4'-phosphopantetheine + ATP + H(+) = 3'-dephospho-CoA + diphosphate</text>
        <dbReference type="Rhea" id="RHEA:19801"/>
        <dbReference type="ChEBI" id="CHEBI:15378"/>
        <dbReference type="ChEBI" id="CHEBI:30616"/>
        <dbReference type="ChEBI" id="CHEBI:33019"/>
        <dbReference type="ChEBI" id="CHEBI:57328"/>
        <dbReference type="ChEBI" id="CHEBI:61723"/>
        <dbReference type="EC" id="2.7.7.3"/>
    </reaction>
    <physiologicalReaction direction="left-to-right" evidence="15">
        <dbReference type="Rhea" id="RHEA:19802"/>
    </physiologicalReaction>
</comment>
<evidence type="ECO:0000256" key="7">
    <source>
        <dbReference type="ARBA" id="ARBA00022679"/>
    </source>
</evidence>
<dbReference type="GO" id="GO:0004140">
    <property type="term" value="F:dephospho-CoA kinase activity"/>
    <property type="evidence" value="ECO:0007669"/>
    <property type="project" value="UniProtKB-EC"/>
</dbReference>
<evidence type="ECO:0000256" key="4">
    <source>
        <dbReference type="ARBA" id="ARBA00012392"/>
    </source>
</evidence>
<dbReference type="OrthoDB" id="330671at2759"/>
<evidence type="ECO:0000256" key="10">
    <source>
        <dbReference type="ARBA" id="ARBA00022777"/>
    </source>
</evidence>
<comment type="caution">
    <text evidence="23">The sequence shown here is derived from an EMBL/GenBank/DDBJ whole genome shotgun (WGS) entry which is preliminary data.</text>
</comment>
<keyword evidence="14" id="KW-0511">Multifunctional enzyme</keyword>
<reference evidence="23 24" key="1">
    <citation type="submission" date="2018-01" db="EMBL/GenBank/DDBJ databases">
        <title>Comparison of the Chinese Bamboo Partridge and Red Junglefowl genome sequences highlights the importance of demography in genome evolution.</title>
        <authorList>
            <person name="Tiley G.P."/>
            <person name="Kimball R.T."/>
            <person name="Braun E.L."/>
            <person name="Burleigh J.G."/>
        </authorList>
    </citation>
    <scope>NUCLEOTIDE SEQUENCE [LARGE SCALE GENOMIC DNA]</scope>
    <source>
        <strain evidence="23">RTK389</strain>
        <tissue evidence="23">Blood</tissue>
    </source>
</reference>
<dbReference type="NCBIfam" id="TIGR00152">
    <property type="entry name" value="dephospho-CoA kinase"/>
    <property type="match status" value="1"/>
</dbReference>
<dbReference type="Pfam" id="PF01121">
    <property type="entry name" value="CoaE"/>
    <property type="match status" value="1"/>
</dbReference>
<protein>
    <recommendedName>
        <fullName evidence="22">Bifunctional coenzyme A synthase</fullName>
        <ecNumber evidence="21">2.7.1.24</ecNumber>
        <ecNumber evidence="4">2.7.7.3</ecNumber>
    </recommendedName>
</protein>
<evidence type="ECO:0000256" key="19">
    <source>
        <dbReference type="ARBA" id="ARBA00060696"/>
    </source>
</evidence>
<evidence type="ECO:0000256" key="8">
    <source>
        <dbReference type="ARBA" id="ARBA00022695"/>
    </source>
</evidence>
<dbReference type="InterPro" id="IPR014729">
    <property type="entry name" value="Rossmann-like_a/b/a_fold"/>
</dbReference>
<keyword evidence="7" id="KW-0808">Transferase</keyword>
<dbReference type="EC" id="2.7.1.24" evidence="21"/>
<dbReference type="CDD" id="cd02164">
    <property type="entry name" value="PPAT_CoAS"/>
    <property type="match status" value="1"/>
</dbReference>
<dbReference type="EMBL" id="PPHD01004863">
    <property type="protein sequence ID" value="POI32833.1"/>
    <property type="molecule type" value="Genomic_DNA"/>
</dbReference>
<keyword evidence="9" id="KW-0547">Nucleotide-binding</keyword>
<dbReference type="GO" id="GO:0015937">
    <property type="term" value="P:coenzyme A biosynthetic process"/>
    <property type="evidence" value="ECO:0007669"/>
    <property type="project" value="UniProtKB-KW"/>
</dbReference>
<evidence type="ECO:0000256" key="16">
    <source>
        <dbReference type="ARBA" id="ARBA00051912"/>
    </source>
</evidence>
<dbReference type="Gene3D" id="3.40.50.300">
    <property type="entry name" value="P-loop containing nucleotide triphosphate hydrolases"/>
    <property type="match status" value="1"/>
</dbReference>
<keyword evidence="13" id="KW-0496">Mitochondrion</keyword>
<dbReference type="FunFam" id="3.40.50.300:FF:000899">
    <property type="entry name" value="Bifunctional coenzyme A synthase"/>
    <property type="match status" value="1"/>
</dbReference>
<keyword evidence="12" id="KW-0173">Coenzyme A biosynthesis</keyword>
<dbReference type="Proteomes" id="UP000237246">
    <property type="component" value="Unassembled WGS sequence"/>
</dbReference>
<keyword evidence="24" id="KW-1185">Reference proteome</keyword>
<dbReference type="InterPro" id="IPR001977">
    <property type="entry name" value="Depp_CoAkinase"/>
</dbReference>
<evidence type="ECO:0000256" key="12">
    <source>
        <dbReference type="ARBA" id="ARBA00022993"/>
    </source>
</evidence>
<gene>
    <name evidence="23" type="ORF">CIB84_003413</name>
</gene>
<evidence type="ECO:0000256" key="21">
    <source>
        <dbReference type="ARBA" id="ARBA00066359"/>
    </source>
</evidence>
<dbReference type="GO" id="GO:0004595">
    <property type="term" value="F:pantetheine-phosphate adenylyltransferase activity"/>
    <property type="evidence" value="ECO:0007669"/>
    <property type="project" value="UniProtKB-EC"/>
</dbReference>
<dbReference type="SUPFAM" id="SSF52374">
    <property type="entry name" value="Nucleotidylyl transferase"/>
    <property type="match status" value="1"/>
</dbReference>
<dbReference type="SUPFAM" id="SSF52540">
    <property type="entry name" value="P-loop containing nucleoside triphosphate hydrolases"/>
    <property type="match status" value="1"/>
</dbReference>
<dbReference type="FunFam" id="3.40.50.620:FF:000089">
    <property type="entry name" value="Bifunctional coenzyme A synthase"/>
    <property type="match status" value="1"/>
</dbReference>
<evidence type="ECO:0000256" key="14">
    <source>
        <dbReference type="ARBA" id="ARBA00023268"/>
    </source>
</evidence>
<evidence type="ECO:0000313" key="24">
    <source>
        <dbReference type="Proteomes" id="UP000237246"/>
    </source>
</evidence>
<name>A0A2P4T901_BAMTH</name>
<dbReference type="PANTHER" id="PTHR10695">
    <property type="entry name" value="DEPHOSPHO-COA KINASE-RELATED"/>
    <property type="match status" value="1"/>
</dbReference>
<comment type="subunit">
    <text evidence="3">Monomer.</text>
</comment>
<dbReference type="PRINTS" id="PR00988">
    <property type="entry name" value="URIDINKINASE"/>
</dbReference>
<evidence type="ECO:0000256" key="11">
    <source>
        <dbReference type="ARBA" id="ARBA00022840"/>
    </source>
</evidence>
<sequence>MASFPSGLLVLTAPLGALPRRAAAALAEAAGVVTGPLYVHLQPGLRLDGPAPRPASPPPAAALLRALAALYAAAAAHRGLDVRVLLGHGHRLARPPRVLLADGGAGDAGPVRVALRELAAAAYGCPPGLPALLLSGSDGPEALPDGSGAELPAYSDVAVGGTFDRLHGAHRLLLSACCLLARRRLLVGVADGELLRPVCCATLAVPSLSDVADKVLRELIEPYEVRAAKLREFLVDVQPSVLYDIVPLGDPYGPAITDPELRCIVVSSETRRGGEAVNKKRIENGLTALELFEIELMEDPHHGLNEEEKISSSSLRQRLLGTLLRPPRDSPTLPPRPYIIGLTGGSGSGKTSIAQRLGQMGAFLIDADALGHAAYLPGSPAHGHVVAAFGAEILNKDGTINRKVLGAKVFGDQERLKSLTDIVWPEIARMVRERIAEAGAEGKAVVVLDAAVLLEADWQEMVHEVWAAVIPEEEAVKRIVRRDGLSEEAARRRLRSQMSDSQRVRQAQVVLCTLWEPEVTRRQVEKAWELLQQRLSRAPAGPPTT</sequence>
<accession>A0A2P4T901</accession>